<dbReference type="PROSITE" id="PS01274">
    <property type="entry name" value="COA_TRANSF_2"/>
    <property type="match status" value="1"/>
</dbReference>
<comment type="similarity">
    <text evidence="3">Belongs to the 3-oxoacid CoA-transferase family.</text>
</comment>
<evidence type="ECO:0000256" key="11">
    <source>
        <dbReference type="SAM" id="MobiDB-lite"/>
    </source>
</evidence>
<comment type="subcellular location">
    <subcellularLocation>
        <location evidence="1">Mitochondrion</location>
    </subcellularLocation>
</comment>
<dbReference type="InterPro" id="IPR004165">
    <property type="entry name" value="CoA_trans_fam_I"/>
</dbReference>
<dbReference type="Pfam" id="PF00595">
    <property type="entry name" value="PDZ"/>
    <property type="match status" value="1"/>
</dbReference>
<dbReference type="OrthoDB" id="1933379at2759"/>
<evidence type="ECO:0000313" key="13">
    <source>
        <dbReference type="EMBL" id="CAH0728782.1"/>
    </source>
</evidence>
<dbReference type="InterPro" id="IPR001478">
    <property type="entry name" value="PDZ"/>
</dbReference>
<proteinExistence type="inferred from homology"/>
<dbReference type="SUPFAM" id="SSF100950">
    <property type="entry name" value="NagB/RpiA/CoA transferase-like"/>
    <property type="match status" value="2"/>
</dbReference>
<keyword evidence="14" id="KW-1185">Reference proteome</keyword>
<evidence type="ECO:0000256" key="4">
    <source>
        <dbReference type="ARBA" id="ARBA00009011"/>
    </source>
</evidence>
<dbReference type="EMBL" id="OV170227">
    <property type="protein sequence ID" value="CAH0728782.1"/>
    <property type="molecule type" value="Genomic_DNA"/>
</dbReference>
<keyword evidence="8" id="KW-0496">Mitochondrion</keyword>
<dbReference type="InterPro" id="IPR055349">
    <property type="entry name" value="GH2_GIPC"/>
</dbReference>
<evidence type="ECO:0000256" key="9">
    <source>
        <dbReference type="ARBA" id="ARBA00054372"/>
    </source>
</evidence>
<dbReference type="Proteomes" id="UP000838878">
    <property type="component" value="Chromosome 7"/>
</dbReference>
<dbReference type="FunFam" id="2.30.42.10:FF:000097">
    <property type="entry name" value="PDZ domain-containing protein GIPC1 isoform 1"/>
    <property type="match status" value="1"/>
</dbReference>
<evidence type="ECO:0000256" key="2">
    <source>
        <dbReference type="ARBA" id="ARBA00004753"/>
    </source>
</evidence>
<keyword evidence="6" id="KW-0808">Transferase</keyword>
<protein>
    <recommendedName>
        <fullName evidence="10">3-oxoacid CoA-transferase</fullName>
        <ecNumber evidence="5">2.8.3.5</ecNumber>
    </recommendedName>
    <alternativeName>
        <fullName evidence="10">3-oxoacid CoA-transferase</fullName>
    </alternativeName>
</protein>
<dbReference type="NCBIfam" id="TIGR02429">
    <property type="entry name" value="pcaI_scoA_fam"/>
    <property type="match status" value="1"/>
</dbReference>
<feature type="compositionally biased region" description="Pro residues" evidence="11">
    <location>
        <begin position="12"/>
        <end position="21"/>
    </location>
</feature>
<dbReference type="GO" id="GO:0008260">
    <property type="term" value="F:succinyl-CoA:3-oxo-acid CoA-transferase activity"/>
    <property type="evidence" value="ECO:0007669"/>
    <property type="project" value="UniProtKB-EC"/>
</dbReference>
<dbReference type="InterPro" id="IPR037171">
    <property type="entry name" value="NagB/RpiA_transferase-like"/>
</dbReference>
<dbReference type="PANTHER" id="PTHR13707:SF23">
    <property type="entry name" value="SUCCINYL-COA:3-KETOACID-COENZYME A TRANSFERASE"/>
    <property type="match status" value="1"/>
</dbReference>
<dbReference type="UniPathway" id="UPA00929">
    <property type="reaction ID" value="UER00894"/>
</dbReference>
<evidence type="ECO:0000256" key="5">
    <source>
        <dbReference type="ARBA" id="ARBA00012490"/>
    </source>
</evidence>
<dbReference type="GO" id="GO:0005739">
    <property type="term" value="C:mitochondrion"/>
    <property type="evidence" value="ECO:0007669"/>
    <property type="project" value="UniProtKB-SubCell"/>
</dbReference>
<dbReference type="SMART" id="SM00228">
    <property type="entry name" value="PDZ"/>
    <property type="match status" value="1"/>
</dbReference>
<feature type="non-terminal residue" evidence="13">
    <location>
        <position position="854"/>
    </location>
</feature>
<dbReference type="SUPFAM" id="SSF50156">
    <property type="entry name" value="PDZ domain-like"/>
    <property type="match status" value="1"/>
</dbReference>
<accession>A0A8J9UZT7</accession>
<dbReference type="CDD" id="cd21180">
    <property type="entry name" value="GH2_GIPC"/>
    <property type="match status" value="1"/>
</dbReference>
<comment type="pathway">
    <text evidence="2">Ketone metabolism; succinyl-CoA degradation; acetoacetyl-CoA from succinyl-CoA: step 1/1.</text>
</comment>
<evidence type="ECO:0000256" key="3">
    <source>
        <dbReference type="ARBA" id="ARBA00007154"/>
    </source>
</evidence>
<dbReference type="NCBIfam" id="TIGR02428">
    <property type="entry name" value="pcaJ_scoB_fam"/>
    <property type="match status" value="1"/>
</dbReference>
<keyword evidence="7" id="KW-0809">Transit peptide</keyword>
<dbReference type="PANTHER" id="PTHR13707">
    <property type="entry name" value="KETOACID-COENZYME A TRANSFERASE"/>
    <property type="match status" value="1"/>
</dbReference>
<evidence type="ECO:0000256" key="6">
    <source>
        <dbReference type="ARBA" id="ARBA00022679"/>
    </source>
</evidence>
<dbReference type="Pfam" id="PF25083">
    <property type="entry name" value="GIPC1_GH1"/>
    <property type="match status" value="1"/>
</dbReference>
<dbReference type="InterPro" id="IPR056814">
    <property type="entry name" value="GIPC1-3_GH1"/>
</dbReference>
<sequence>MSLFKKKAPKYSAPPVPPPPAEDVQSRQSNGVDNNNGAQKSQLVFHCQQAQGSPLGLISGFSNIKELYEKIAECYDFPPEDILFCTLNTHKVDMKKLLGGQIGLEDFIFAHRKGRPKEIEIVKTEDSLGLTITDNGAGYAFIKRIKEGSIVARIPHIEVGDHIERLNEENMVGKRHYEVAKLLKEIPKGTTFTIRLVEPLKNGFGSIGPKTGSARSGRKQNYGSGKETLRFKANGQATIENEHDERSKAGIDKINALLESFMGINDTELATQMWDIADGKANSMQLAEAIDNSDLQEFGFTDEFIIELWGVITDKPQPVDLSELNTYIFPSKMTITTSKMFLLRIQSFTYPKVTGITRVLTCASYSTIVKNSKIFNDINDAVKDIKDGSKLLVGGFGLCGIPENLIKAVNTKSVSGLTVVSNNAGVEDFGLGILLKKKQIKRMISSYVGENAEFERQFLNGELEVELTPQGTLAERIRAGAAGIPAFFTPTGYGTLIHEGGSPIKYTKDGKIDIASSPRNTQQFNGLNYIMEEAITGDFALVKAWKADRHGNLIFRKSARNFNPAMCKAARVTIAEVEEIVDEIDPDFVHVPSIYVHRIVLGDKFEKRIERKTISKSKEQKEKKSSDNMRERIIRRAALEFKDGMHANLGIGMPMLASNYIPKNINVLLQSENGILGLGPFPTEDEVDADLINAGKETVTVLPGASYFSSDDSFAMIRGGHIDLTILGAMQVSQYGDLANWMIPGKMVKGMGGAMDLVSAPRTKVVITMEHAAKNGAHKILPKCTLPLTGKNCVDMIITEKCVFEVDKEKGLTLTELADGVKIEDVLVSTGCEFEVSPNLKKMGDVTEIDNIKE</sequence>
<comment type="function">
    <text evidence="9">Key enzyme for ketone body catabolism. Transfers the CoA moiety from succinate to acetoacetate. Formation of the enzyme-CoA intermediate proceeds via an unstable anhydride species formed between the carboxylate groups of the enzyme and substrate.</text>
</comment>
<feature type="region of interest" description="Disordered" evidence="11">
    <location>
        <begin position="1"/>
        <end position="37"/>
    </location>
</feature>
<dbReference type="Gene3D" id="3.40.1080.10">
    <property type="entry name" value="Glutaconate Coenzyme A-transferase"/>
    <property type="match status" value="2"/>
</dbReference>
<dbReference type="Gene3D" id="2.30.42.10">
    <property type="match status" value="1"/>
</dbReference>
<gene>
    <name evidence="13" type="ORF">BINO364_LOCUS13960</name>
</gene>
<organism evidence="13 14">
    <name type="scientific">Brenthis ino</name>
    <name type="common">lesser marbled fritillary</name>
    <dbReference type="NCBI Taxonomy" id="405034"/>
    <lineage>
        <taxon>Eukaryota</taxon>
        <taxon>Metazoa</taxon>
        <taxon>Ecdysozoa</taxon>
        <taxon>Arthropoda</taxon>
        <taxon>Hexapoda</taxon>
        <taxon>Insecta</taxon>
        <taxon>Pterygota</taxon>
        <taxon>Neoptera</taxon>
        <taxon>Endopterygota</taxon>
        <taxon>Lepidoptera</taxon>
        <taxon>Glossata</taxon>
        <taxon>Ditrysia</taxon>
        <taxon>Papilionoidea</taxon>
        <taxon>Nymphalidae</taxon>
        <taxon>Heliconiinae</taxon>
        <taxon>Argynnini</taxon>
        <taxon>Brenthis</taxon>
    </lineage>
</organism>
<evidence type="ECO:0000259" key="12">
    <source>
        <dbReference type="SMART" id="SM00228"/>
    </source>
</evidence>
<evidence type="ECO:0000256" key="8">
    <source>
        <dbReference type="ARBA" id="ARBA00023128"/>
    </source>
</evidence>
<dbReference type="InterPro" id="IPR004163">
    <property type="entry name" value="CoA_transf_BS"/>
</dbReference>
<feature type="domain" description="PDZ" evidence="12">
    <location>
        <begin position="126"/>
        <end position="200"/>
    </location>
</feature>
<evidence type="ECO:0000256" key="7">
    <source>
        <dbReference type="ARBA" id="ARBA00022946"/>
    </source>
</evidence>
<reference evidence="13" key="1">
    <citation type="submission" date="2021-12" db="EMBL/GenBank/DDBJ databases">
        <authorList>
            <person name="Martin H S."/>
        </authorList>
    </citation>
    <scope>NUCLEOTIDE SEQUENCE</scope>
</reference>
<dbReference type="InterPro" id="IPR004164">
    <property type="entry name" value="CoA_transf_AS"/>
</dbReference>
<feature type="region of interest" description="Disordered" evidence="11">
    <location>
        <begin position="207"/>
        <end position="227"/>
    </location>
</feature>
<dbReference type="InterPro" id="IPR012792">
    <property type="entry name" value="3-oxoacid_CoA-transf_A"/>
</dbReference>
<dbReference type="Pfam" id="PF25082">
    <property type="entry name" value="GIPC1_GH2"/>
    <property type="match status" value="1"/>
</dbReference>
<dbReference type="FunFam" id="3.40.1080.10:FF:000001">
    <property type="entry name" value="Succinyl-coa:3-ketoacid-coenzyme a transferase subunit b"/>
    <property type="match status" value="1"/>
</dbReference>
<dbReference type="SMART" id="SM00882">
    <property type="entry name" value="CoA_trans"/>
    <property type="match status" value="2"/>
</dbReference>
<name>A0A8J9UZT7_9NEOP</name>
<evidence type="ECO:0000313" key="14">
    <source>
        <dbReference type="Proteomes" id="UP000838878"/>
    </source>
</evidence>
<evidence type="ECO:0000256" key="10">
    <source>
        <dbReference type="ARBA" id="ARBA00075112"/>
    </source>
</evidence>
<feature type="compositionally biased region" description="Polar residues" evidence="11">
    <location>
        <begin position="26"/>
        <end position="37"/>
    </location>
</feature>
<evidence type="ECO:0000256" key="1">
    <source>
        <dbReference type="ARBA" id="ARBA00004173"/>
    </source>
</evidence>
<dbReference type="Pfam" id="PF01144">
    <property type="entry name" value="CoA_trans"/>
    <property type="match status" value="2"/>
</dbReference>
<dbReference type="EC" id="2.8.3.5" evidence="5"/>
<dbReference type="InterPro" id="IPR012791">
    <property type="entry name" value="3-oxoacid_CoA-transf_B"/>
</dbReference>
<dbReference type="PROSITE" id="PS01273">
    <property type="entry name" value="COA_TRANSF_1"/>
    <property type="match status" value="1"/>
</dbReference>
<dbReference type="FunFam" id="3.40.1080.10:FF:000002">
    <property type="entry name" value="Succinyl-CoA:3-ketoacid-coenzyme A transferase, mitochondrial"/>
    <property type="match status" value="1"/>
</dbReference>
<comment type="similarity">
    <text evidence="4">Belongs to the GIPC family.</text>
</comment>
<dbReference type="AlphaFoldDB" id="A0A8J9UZT7"/>
<dbReference type="InterPro" id="IPR036034">
    <property type="entry name" value="PDZ_sf"/>
</dbReference>
<dbReference type="CDD" id="cd06707">
    <property type="entry name" value="PDZ_GIPC"/>
    <property type="match status" value="1"/>
</dbReference>